<keyword evidence="1" id="KW-1133">Transmembrane helix</keyword>
<dbReference type="EMBL" id="CP073910">
    <property type="protein sequence ID" value="QUT04320.1"/>
    <property type="molecule type" value="Genomic_DNA"/>
</dbReference>
<dbReference type="AlphaFoldDB" id="A0A975K3R2"/>
<feature type="transmembrane region" description="Helical" evidence="1">
    <location>
        <begin position="286"/>
        <end position="303"/>
    </location>
</feature>
<dbReference type="GO" id="GO:0016747">
    <property type="term" value="F:acyltransferase activity, transferring groups other than amino-acyl groups"/>
    <property type="evidence" value="ECO:0007669"/>
    <property type="project" value="InterPro"/>
</dbReference>
<keyword evidence="4" id="KW-1185">Reference proteome</keyword>
<organism evidence="3 4">
    <name type="scientific">Sphingobium phenoxybenzoativorans</name>
    <dbReference type="NCBI Taxonomy" id="1592790"/>
    <lineage>
        <taxon>Bacteria</taxon>
        <taxon>Pseudomonadati</taxon>
        <taxon>Pseudomonadota</taxon>
        <taxon>Alphaproteobacteria</taxon>
        <taxon>Sphingomonadales</taxon>
        <taxon>Sphingomonadaceae</taxon>
        <taxon>Sphingobium</taxon>
    </lineage>
</organism>
<feature type="transmembrane region" description="Helical" evidence="1">
    <location>
        <begin position="228"/>
        <end position="249"/>
    </location>
</feature>
<accession>A0A975K3R2</accession>
<dbReference type="InterPro" id="IPR052734">
    <property type="entry name" value="Nod_factor_acetyltransferase"/>
</dbReference>
<keyword evidence="3" id="KW-0808">Transferase</keyword>
<evidence type="ECO:0000313" key="4">
    <source>
        <dbReference type="Proteomes" id="UP000681425"/>
    </source>
</evidence>
<sequence length="318" mass="35102">MGGERAAAAQRYEWVDVARGIGIVAVVIGHVWSRGLPHTLTYSFHMPLFFLLSGYLFRPKPIVAFARSQIVWQGLSYCAFLALLVAVDTLIEGSRGGRGIFHTWPQDLGRLAFGGSKLRGPFTVFWFVPCLIFARILFNALAARFPDPLGKAWWFIAPLALAVAYLLGWATDVSPLGLLTVPMALFLLWAGAALNVIGWRGWMLWLLPPLSIAGLFFLPALNMKGGDYGWPLLSMAGAIATSLLIFRASHWGGGVLKPFSALGRASLVIMYLHVPVIHYLSYLPRPWILALATVIPLLVYYLLNLTRPTRTVFLGQPK</sequence>
<feature type="transmembrane region" description="Helical" evidence="1">
    <location>
        <begin position="261"/>
        <end position="280"/>
    </location>
</feature>
<dbReference type="KEGG" id="spph:KFK14_14675"/>
<dbReference type="PANTHER" id="PTHR37312">
    <property type="entry name" value="MEMBRANE-BOUND ACYLTRANSFERASE YKRP-RELATED"/>
    <property type="match status" value="1"/>
</dbReference>
<proteinExistence type="predicted"/>
<evidence type="ECO:0000259" key="2">
    <source>
        <dbReference type="Pfam" id="PF01757"/>
    </source>
</evidence>
<name>A0A975K3R2_9SPHN</name>
<evidence type="ECO:0000256" key="1">
    <source>
        <dbReference type="SAM" id="Phobius"/>
    </source>
</evidence>
<feature type="transmembrane region" description="Helical" evidence="1">
    <location>
        <begin position="204"/>
        <end position="222"/>
    </location>
</feature>
<feature type="transmembrane region" description="Helical" evidence="1">
    <location>
        <begin position="176"/>
        <end position="197"/>
    </location>
</feature>
<feature type="transmembrane region" description="Helical" evidence="1">
    <location>
        <begin position="39"/>
        <end position="58"/>
    </location>
</feature>
<feature type="transmembrane region" description="Helical" evidence="1">
    <location>
        <begin position="152"/>
        <end position="170"/>
    </location>
</feature>
<gene>
    <name evidence="3" type="ORF">KFK14_14675</name>
</gene>
<keyword evidence="1" id="KW-0472">Membrane</keyword>
<feature type="transmembrane region" description="Helical" evidence="1">
    <location>
        <begin position="124"/>
        <end position="145"/>
    </location>
</feature>
<dbReference type="InterPro" id="IPR002656">
    <property type="entry name" value="Acyl_transf_3_dom"/>
</dbReference>
<feature type="transmembrane region" description="Helical" evidence="1">
    <location>
        <begin position="12"/>
        <end position="33"/>
    </location>
</feature>
<keyword evidence="3" id="KW-0012">Acyltransferase</keyword>
<evidence type="ECO:0000313" key="3">
    <source>
        <dbReference type="EMBL" id="QUT04320.1"/>
    </source>
</evidence>
<dbReference type="Pfam" id="PF01757">
    <property type="entry name" value="Acyl_transf_3"/>
    <property type="match status" value="1"/>
</dbReference>
<dbReference type="PANTHER" id="PTHR37312:SF1">
    <property type="entry name" value="MEMBRANE-BOUND ACYLTRANSFERASE YKRP-RELATED"/>
    <property type="match status" value="1"/>
</dbReference>
<dbReference type="RefSeq" id="WP_212608151.1">
    <property type="nucleotide sequence ID" value="NZ_CP073910.1"/>
</dbReference>
<protein>
    <submittedName>
        <fullName evidence="3">Acyltransferase family protein</fullName>
    </submittedName>
</protein>
<feature type="transmembrane region" description="Helical" evidence="1">
    <location>
        <begin position="70"/>
        <end position="91"/>
    </location>
</feature>
<keyword evidence="1" id="KW-0812">Transmembrane</keyword>
<dbReference type="Proteomes" id="UP000681425">
    <property type="component" value="Chromosome"/>
</dbReference>
<feature type="domain" description="Acyltransferase 3" evidence="2">
    <location>
        <begin position="13"/>
        <end position="302"/>
    </location>
</feature>
<reference evidence="3" key="1">
    <citation type="submission" date="2021-04" db="EMBL/GenBank/DDBJ databases">
        <title>Isolation of p-tert-butylphenol degrading bacteria Sphingobium phenoxybenzoativorans Tas13 from active sludge.</title>
        <authorList>
            <person name="Li Y."/>
        </authorList>
    </citation>
    <scope>NUCLEOTIDE SEQUENCE</scope>
    <source>
        <strain evidence="3">Tas13</strain>
    </source>
</reference>